<dbReference type="Pfam" id="PF13686">
    <property type="entry name" value="DrsE_2"/>
    <property type="match status" value="1"/>
</dbReference>
<comment type="caution">
    <text evidence="2">The sequence shown here is derived from an EMBL/GenBank/DDBJ whole genome shotgun (WGS) entry which is preliminary data.</text>
</comment>
<evidence type="ECO:0000313" key="2">
    <source>
        <dbReference type="EMBL" id="MBM3331439.1"/>
    </source>
</evidence>
<dbReference type="PANTHER" id="PTHR34655:SF2">
    <property type="entry name" value="PEROXIREDOXIN FAMILY PROTEIN"/>
    <property type="match status" value="1"/>
</dbReference>
<feature type="transmembrane region" description="Helical" evidence="1">
    <location>
        <begin position="36"/>
        <end position="62"/>
    </location>
</feature>
<proteinExistence type="predicted"/>
<dbReference type="Proteomes" id="UP000779900">
    <property type="component" value="Unassembled WGS sequence"/>
</dbReference>
<sequence>MDMQNALAQASVANSNPNAVKNKLSMVVLSGDLDKVFAALIIATGAAAAAMEVTMFFTFWGLKAIQKPGKSTGTGLMGRMLAMMNRGGLNAIGPSRLNMGGLGRWMFKLMMKQKGVVSLEELYESAIDLGVKMMPCDMSMKVMEIDSAVLRDNVTAPVGVATFIQEAAESKITLFI</sequence>
<name>A0A938BT59_UNCW3</name>
<keyword evidence="1" id="KW-0812">Transmembrane</keyword>
<organism evidence="2 3">
    <name type="scientific">candidate division WOR-3 bacterium</name>
    <dbReference type="NCBI Taxonomy" id="2052148"/>
    <lineage>
        <taxon>Bacteria</taxon>
        <taxon>Bacteria division WOR-3</taxon>
    </lineage>
</organism>
<evidence type="ECO:0000313" key="3">
    <source>
        <dbReference type="Proteomes" id="UP000779900"/>
    </source>
</evidence>
<accession>A0A938BT59</accession>
<dbReference type="AlphaFoldDB" id="A0A938BT59"/>
<protein>
    <recommendedName>
        <fullName evidence="4">Pyridine nucleotide-disulfide oxidoreductase</fullName>
    </recommendedName>
</protein>
<evidence type="ECO:0008006" key="4">
    <source>
        <dbReference type="Google" id="ProtNLM"/>
    </source>
</evidence>
<dbReference type="SUPFAM" id="SSF75169">
    <property type="entry name" value="DsrEFH-like"/>
    <property type="match status" value="1"/>
</dbReference>
<dbReference type="Gene3D" id="3.40.1260.10">
    <property type="entry name" value="DsrEFH-like"/>
    <property type="match status" value="1"/>
</dbReference>
<dbReference type="EMBL" id="VGIR01000029">
    <property type="protein sequence ID" value="MBM3331439.1"/>
    <property type="molecule type" value="Genomic_DNA"/>
</dbReference>
<reference evidence="2" key="1">
    <citation type="submission" date="2019-03" db="EMBL/GenBank/DDBJ databases">
        <title>Lake Tanganyika Metagenome-Assembled Genomes (MAGs).</title>
        <authorList>
            <person name="Tran P."/>
        </authorList>
    </citation>
    <scope>NUCLEOTIDE SEQUENCE</scope>
    <source>
        <strain evidence="2">K_DeepCast_150m_m2_040</strain>
    </source>
</reference>
<keyword evidence="1" id="KW-1133">Transmembrane helix</keyword>
<dbReference type="InterPro" id="IPR027396">
    <property type="entry name" value="DsrEFH-like"/>
</dbReference>
<evidence type="ECO:0000256" key="1">
    <source>
        <dbReference type="SAM" id="Phobius"/>
    </source>
</evidence>
<keyword evidence="1" id="KW-0472">Membrane</keyword>
<dbReference type="PANTHER" id="PTHR34655">
    <property type="entry name" value="CONSERVED WITHIN P. AEROPHILUM"/>
    <property type="match status" value="1"/>
</dbReference>
<dbReference type="InterPro" id="IPR032836">
    <property type="entry name" value="DsrE2-like"/>
</dbReference>
<gene>
    <name evidence="2" type="ORF">FJY68_06245</name>
</gene>